<sequence length="873" mass="100350">RFRQQFKKLSSFYKHASSLQYYRNLLTLPVLPSNPPNFLLQSDFGTYVTPVVSIPELPPDEVDTVGSLIDTSDTMSQVIPERSDSLDTRTTPSPVPDPILERDKLIEHLQNELRRMRSDVSQIVQERNTMLGSMREHSTRIEAQLQATKNELVEERQKADTLAVEIPVIQKRLKETEEKAKVTDDKFQKLKGAYTQLREEHINLIRQKAEVDKLTTSLRAAAAQHESAKTMLQQQLNDQMKDVELLQQKASSSEEVEAYKTELLNLRSDLEQSRQKEVELETLKASMEALQIEQKTTTAEQEEKISFITNELKELSENFERIKKEKAERDEEIAKVKDELNSVRDKSGEEYKKVCEEKDTALKQLSELTIKYQQEKEAHTHHTNNLDSEIELLTKKLNDAEVSLQNECRHTSELLKDKRSEYQNSLNKKALEIKEYVDQITAFKDKLVNSTTTYENAILCKDQEINKLRIDIEEIQKETELSTSSLQLELESKKSELEKVLSDKLRIDNLLSEERSKVIDFQSKLEDAKREKVEELSRLQTKIEAMAAEYKSELNEKLNLNFMLDTLKTDKQVLQNEIERLTSERIELGNKIETIITEKNKMENDLKYEMYELKIEHDKYKTEKDKEVKYLSIKLNDLEIDSQRERIEKANVIEEFKKEIEMFKSNLLLLKKKSLDEKEKLERAVDEKINEVQLLEARLEHTEEGRLNAECELQDLLQQNTVLEADLATLKIQLEEAQNEIKKQSSKILSCAGEAALEVTNSAILNLENSNTQDANKLAAELAAKAFEELSRNSQVEGAEDILAKSAIFAAHNTAQLSAYAAEVTNLSTDAQLVDKINNECRNMLSTTRQCLESLQGGAVDRGLYAAVLSTVR</sequence>
<feature type="region of interest" description="Disordered" evidence="2">
    <location>
        <begin position="80"/>
        <end position="99"/>
    </location>
</feature>
<dbReference type="EMBL" id="FZQP02003222">
    <property type="protein sequence ID" value="VVC97514.1"/>
    <property type="molecule type" value="Genomic_DNA"/>
</dbReference>
<keyword evidence="1" id="KW-0175">Coiled coil</keyword>
<accession>A0A5E4QIY1</accession>
<feature type="coiled-coil region" evidence="1">
    <location>
        <begin position="511"/>
        <end position="591"/>
    </location>
</feature>
<feature type="coiled-coil region" evidence="1">
    <location>
        <begin position="106"/>
        <end position="193"/>
    </location>
</feature>
<protein>
    <submittedName>
        <fullName evidence="3">Uncharacterized protein</fullName>
    </submittedName>
</protein>
<dbReference type="GO" id="GO:0043325">
    <property type="term" value="F:phosphatidylinositol-3,4-bisphosphate binding"/>
    <property type="evidence" value="ECO:0007669"/>
    <property type="project" value="TreeGrafter"/>
</dbReference>
<dbReference type="GO" id="GO:0051015">
    <property type="term" value="F:actin filament binding"/>
    <property type="evidence" value="ECO:0007669"/>
    <property type="project" value="TreeGrafter"/>
</dbReference>
<feature type="coiled-coil region" evidence="1">
    <location>
        <begin position="229"/>
        <end position="403"/>
    </location>
</feature>
<evidence type="ECO:0000256" key="2">
    <source>
        <dbReference type="SAM" id="MobiDB-lite"/>
    </source>
</evidence>
<proteinExistence type="predicted"/>
<dbReference type="AlphaFoldDB" id="A0A5E4QIY1"/>
<evidence type="ECO:0000256" key="1">
    <source>
        <dbReference type="SAM" id="Coils"/>
    </source>
</evidence>
<feature type="non-terminal residue" evidence="3">
    <location>
        <position position="1"/>
    </location>
</feature>
<dbReference type="GO" id="GO:0007015">
    <property type="term" value="P:actin filament organization"/>
    <property type="evidence" value="ECO:0007669"/>
    <property type="project" value="TreeGrafter"/>
</dbReference>
<gene>
    <name evidence="3" type="ORF">LSINAPIS_LOCUS8773</name>
</gene>
<dbReference type="GO" id="GO:0006897">
    <property type="term" value="P:endocytosis"/>
    <property type="evidence" value="ECO:0007669"/>
    <property type="project" value="InterPro"/>
</dbReference>
<dbReference type="GO" id="GO:0032051">
    <property type="term" value="F:clathrin light chain binding"/>
    <property type="evidence" value="ECO:0007669"/>
    <property type="project" value="TreeGrafter"/>
</dbReference>
<dbReference type="GO" id="GO:0080025">
    <property type="term" value="F:phosphatidylinositol-3,5-bisphosphate binding"/>
    <property type="evidence" value="ECO:0007669"/>
    <property type="project" value="TreeGrafter"/>
</dbReference>
<dbReference type="Proteomes" id="UP000324832">
    <property type="component" value="Unassembled WGS sequence"/>
</dbReference>
<evidence type="ECO:0000313" key="3">
    <source>
        <dbReference type="EMBL" id="VVC97514.1"/>
    </source>
</evidence>
<dbReference type="PANTHER" id="PTHR10407">
    <property type="entry name" value="HUNTINGTIN INTERACTING PROTEIN 1"/>
    <property type="match status" value="1"/>
</dbReference>
<dbReference type="PANTHER" id="PTHR10407:SF15">
    <property type="entry name" value="HUNTINGTIN INTERACTING PROTEIN 1"/>
    <property type="match status" value="1"/>
</dbReference>
<name>A0A5E4QIY1_9NEOP</name>
<dbReference type="GO" id="GO:0030136">
    <property type="term" value="C:clathrin-coated vesicle"/>
    <property type="evidence" value="ECO:0007669"/>
    <property type="project" value="TreeGrafter"/>
</dbReference>
<keyword evidence="4" id="KW-1185">Reference proteome</keyword>
<dbReference type="InterPro" id="IPR030224">
    <property type="entry name" value="Sla2_fam"/>
</dbReference>
<dbReference type="GO" id="GO:0035615">
    <property type="term" value="F:clathrin adaptor activity"/>
    <property type="evidence" value="ECO:0007669"/>
    <property type="project" value="TreeGrafter"/>
</dbReference>
<dbReference type="GO" id="GO:0048268">
    <property type="term" value="P:clathrin coat assembly"/>
    <property type="evidence" value="ECO:0007669"/>
    <property type="project" value="TreeGrafter"/>
</dbReference>
<dbReference type="GO" id="GO:0030864">
    <property type="term" value="C:cortical actin cytoskeleton"/>
    <property type="evidence" value="ECO:0007669"/>
    <property type="project" value="TreeGrafter"/>
</dbReference>
<organism evidence="3 4">
    <name type="scientific">Leptidea sinapis</name>
    <dbReference type="NCBI Taxonomy" id="189913"/>
    <lineage>
        <taxon>Eukaryota</taxon>
        <taxon>Metazoa</taxon>
        <taxon>Ecdysozoa</taxon>
        <taxon>Arthropoda</taxon>
        <taxon>Hexapoda</taxon>
        <taxon>Insecta</taxon>
        <taxon>Pterygota</taxon>
        <taxon>Neoptera</taxon>
        <taxon>Endopterygota</taxon>
        <taxon>Lepidoptera</taxon>
        <taxon>Glossata</taxon>
        <taxon>Ditrysia</taxon>
        <taxon>Papilionoidea</taxon>
        <taxon>Pieridae</taxon>
        <taxon>Dismorphiinae</taxon>
        <taxon>Leptidea</taxon>
    </lineage>
</organism>
<dbReference type="Gene3D" id="1.20.5.1700">
    <property type="match status" value="1"/>
</dbReference>
<reference evidence="3 4" key="1">
    <citation type="submission" date="2017-07" db="EMBL/GenBank/DDBJ databases">
        <authorList>
            <person name="Talla V."/>
            <person name="Backstrom N."/>
        </authorList>
    </citation>
    <scope>NUCLEOTIDE SEQUENCE [LARGE SCALE GENOMIC DNA]</scope>
</reference>
<feature type="coiled-coil region" evidence="1">
    <location>
        <begin position="635"/>
        <end position="747"/>
    </location>
</feature>
<feature type="non-terminal residue" evidence="3">
    <location>
        <position position="873"/>
    </location>
</feature>
<evidence type="ECO:0000313" key="4">
    <source>
        <dbReference type="Proteomes" id="UP000324832"/>
    </source>
</evidence>